<organism evidence="1">
    <name type="scientific">marine metagenome</name>
    <dbReference type="NCBI Taxonomy" id="408172"/>
    <lineage>
        <taxon>unclassified sequences</taxon>
        <taxon>metagenomes</taxon>
        <taxon>ecological metagenomes</taxon>
    </lineage>
</organism>
<gene>
    <name evidence="1" type="ORF">METZ01_LOCUS514995</name>
</gene>
<proteinExistence type="predicted"/>
<dbReference type="EMBL" id="UINC01230140">
    <property type="protein sequence ID" value="SVE62141.1"/>
    <property type="molecule type" value="Genomic_DNA"/>
</dbReference>
<evidence type="ECO:0000313" key="1">
    <source>
        <dbReference type="EMBL" id="SVE62141.1"/>
    </source>
</evidence>
<dbReference type="AlphaFoldDB" id="A0A383EZG9"/>
<protein>
    <submittedName>
        <fullName evidence="1">Uncharacterized protein</fullName>
    </submittedName>
</protein>
<name>A0A383EZG9_9ZZZZ</name>
<accession>A0A383EZG9</accession>
<sequence length="64" mass="7062">MASDNADALPKDVHYTLTESVHYGQKFVSLVWVAAGNSLSAKVTATSRECEGFRAWGFVRLDKE</sequence>
<reference evidence="1" key="1">
    <citation type="submission" date="2018-05" db="EMBL/GenBank/DDBJ databases">
        <authorList>
            <person name="Lanie J.A."/>
            <person name="Ng W.-L."/>
            <person name="Kazmierczak K.M."/>
            <person name="Andrzejewski T.M."/>
            <person name="Davidsen T.M."/>
            <person name="Wayne K.J."/>
            <person name="Tettelin H."/>
            <person name="Glass J.I."/>
            <person name="Rusch D."/>
            <person name="Podicherti R."/>
            <person name="Tsui H.-C.T."/>
            <person name="Winkler M.E."/>
        </authorList>
    </citation>
    <scope>NUCLEOTIDE SEQUENCE</scope>
</reference>